<feature type="region of interest" description="Disordered" evidence="1">
    <location>
        <begin position="38"/>
        <end position="68"/>
    </location>
</feature>
<evidence type="ECO:0000256" key="1">
    <source>
        <dbReference type="SAM" id="MobiDB-lite"/>
    </source>
</evidence>
<dbReference type="GeneID" id="7447819"/>
<dbReference type="PROSITE" id="PS50033">
    <property type="entry name" value="UBX"/>
    <property type="match status" value="1"/>
</dbReference>
<dbReference type="AlphaFoldDB" id="B8CEK1"/>
<dbReference type="InterPro" id="IPR009060">
    <property type="entry name" value="UBA-like_sf"/>
</dbReference>
<feature type="domain" description="UBX" evidence="2">
    <location>
        <begin position="523"/>
        <end position="602"/>
    </location>
</feature>
<dbReference type="PaxDb" id="35128-Thaps25583"/>
<dbReference type="STRING" id="35128.B8CEK1"/>
<dbReference type="SUPFAM" id="SSF54236">
    <property type="entry name" value="Ubiquitin-like"/>
    <property type="match status" value="1"/>
</dbReference>
<dbReference type="RefSeq" id="XP_002294690.1">
    <property type="nucleotide sequence ID" value="XM_002294654.1"/>
</dbReference>
<reference evidence="3 4" key="1">
    <citation type="journal article" date="2004" name="Science">
        <title>The genome of the diatom Thalassiosira pseudonana: ecology, evolution, and metabolism.</title>
        <authorList>
            <person name="Armbrust E.V."/>
            <person name="Berges J.A."/>
            <person name="Bowler C."/>
            <person name="Green B.R."/>
            <person name="Martinez D."/>
            <person name="Putnam N.H."/>
            <person name="Zhou S."/>
            <person name="Allen A.E."/>
            <person name="Apt K.E."/>
            <person name="Bechner M."/>
            <person name="Brzezinski M.A."/>
            <person name="Chaal B.K."/>
            <person name="Chiovitti A."/>
            <person name="Davis A.K."/>
            <person name="Demarest M.S."/>
            <person name="Detter J.C."/>
            <person name="Glavina T."/>
            <person name="Goodstein D."/>
            <person name="Hadi M.Z."/>
            <person name="Hellsten U."/>
            <person name="Hildebrand M."/>
            <person name="Jenkins B.D."/>
            <person name="Jurka J."/>
            <person name="Kapitonov V.V."/>
            <person name="Kroger N."/>
            <person name="Lau W.W."/>
            <person name="Lane T.W."/>
            <person name="Larimer F.W."/>
            <person name="Lippmeier J.C."/>
            <person name="Lucas S."/>
            <person name="Medina M."/>
            <person name="Montsant A."/>
            <person name="Obornik M."/>
            <person name="Parker M.S."/>
            <person name="Palenik B."/>
            <person name="Pazour G.J."/>
            <person name="Richardson P.M."/>
            <person name="Rynearson T.A."/>
            <person name="Saito M.A."/>
            <person name="Schwartz D.C."/>
            <person name="Thamatrakoln K."/>
            <person name="Valentin K."/>
            <person name="Vardi A."/>
            <person name="Wilkerson F.P."/>
            <person name="Rokhsar D.S."/>
        </authorList>
    </citation>
    <scope>NUCLEOTIDE SEQUENCE [LARGE SCALE GENOMIC DNA]</scope>
    <source>
        <strain evidence="3 4">CCMP1335</strain>
    </source>
</reference>
<dbReference type="InterPro" id="IPR029071">
    <property type="entry name" value="Ubiquitin-like_domsf"/>
</dbReference>
<accession>B8CEK1</accession>
<dbReference type="Gene3D" id="1.10.8.10">
    <property type="entry name" value="DNA helicase RuvA subunit, C-terminal domain"/>
    <property type="match status" value="1"/>
</dbReference>
<evidence type="ECO:0000313" key="4">
    <source>
        <dbReference type="Proteomes" id="UP000001449"/>
    </source>
</evidence>
<gene>
    <name evidence="3" type="ORF">THAPSDRAFT_25583</name>
</gene>
<dbReference type="HOGENOM" id="CLU_452393_0_0_1"/>
<dbReference type="SMART" id="SM00594">
    <property type="entry name" value="UAS"/>
    <property type="match status" value="1"/>
</dbReference>
<dbReference type="GO" id="GO:0043130">
    <property type="term" value="F:ubiquitin binding"/>
    <property type="evidence" value="ECO:0000318"/>
    <property type="project" value="GO_Central"/>
</dbReference>
<dbReference type="InterPro" id="IPR006577">
    <property type="entry name" value="UAS"/>
</dbReference>
<dbReference type="Pfam" id="PF00789">
    <property type="entry name" value="UBX"/>
    <property type="match status" value="1"/>
</dbReference>
<evidence type="ECO:0000259" key="2">
    <source>
        <dbReference type="PROSITE" id="PS50033"/>
    </source>
</evidence>
<proteinExistence type="predicted"/>
<dbReference type="Pfam" id="PF14555">
    <property type="entry name" value="UBA_4"/>
    <property type="match status" value="1"/>
</dbReference>
<reference evidence="3 4" key="2">
    <citation type="journal article" date="2008" name="Nature">
        <title>The Phaeodactylum genome reveals the evolutionary history of diatom genomes.</title>
        <authorList>
            <person name="Bowler C."/>
            <person name="Allen A.E."/>
            <person name="Badger J.H."/>
            <person name="Grimwood J."/>
            <person name="Jabbari K."/>
            <person name="Kuo A."/>
            <person name="Maheswari U."/>
            <person name="Martens C."/>
            <person name="Maumus F."/>
            <person name="Otillar R.P."/>
            <person name="Rayko E."/>
            <person name="Salamov A."/>
            <person name="Vandepoele K."/>
            <person name="Beszteri B."/>
            <person name="Gruber A."/>
            <person name="Heijde M."/>
            <person name="Katinka M."/>
            <person name="Mock T."/>
            <person name="Valentin K."/>
            <person name="Verret F."/>
            <person name="Berges J.A."/>
            <person name="Brownlee C."/>
            <person name="Cadoret J.P."/>
            <person name="Chiovitti A."/>
            <person name="Choi C.J."/>
            <person name="Coesel S."/>
            <person name="De Martino A."/>
            <person name="Detter J.C."/>
            <person name="Durkin C."/>
            <person name="Falciatore A."/>
            <person name="Fournet J."/>
            <person name="Haruta M."/>
            <person name="Huysman M.J."/>
            <person name="Jenkins B.D."/>
            <person name="Jiroutova K."/>
            <person name="Jorgensen R.E."/>
            <person name="Joubert Y."/>
            <person name="Kaplan A."/>
            <person name="Kroger N."/>
            <person name="Kroth P.G."/>
            <person name="La Roche J."/>
            <person name="Lindquist E."/>
            <person name="Lommer M."/>
            <person name="Martin-Jezequel V."/>
            <person name="Lopez P.J."/>
            <person name="Lucas S."/>
            <person name="Mangogna M."/>
            <person name="McGinnis K."/>
            <person name="Medlin L.K."/>
            <person name="Montsant A."/>
            <person name="Oudot-Le Secq M.P."/>
            <person name="Napoli C."/>
            <person name="Obornik M."/>
            <person name="Parker M.S."/>
            <person name="Petit J.L."/>
            <person name="Porcel B.M."/>
            <person name="Poulsen N."/>
            <person name="Robison M."/>
            <person name="Rychlewski L."/>
            <person name="Rynearson T.A."/>
            <person name="Schmutz J."/>
            <person name="Shapiro H."/>
            <person name="Siaut M."/>
            <person name="Stanley M."/>
            <person name="Sussman M.R."/>
            <person name="Taylor A.R."/>
            <person name="Vardi A."/>
            <person name="von Dassow P."/>
            <person name="Vyverman W."/>
            <person name="Willis A."/>
            <person name="Wyrwicz L.S."/>
            <person name="Rokhsar D.S."/>
            <person name="Weissenbach J."/>
            <person name="Armbrust E.V."/>
            <person name="Green B.R."/>
            <person name="Van de Peer Y."/>
            <person name="Grigoriev I.V."/>
        </authorList>
    </citation>
    <scope>NUCLEOTIDE SEQUENCE [LARGE SCALE GENOMIC DNA]</scope>
    <source>
        <strain evidence="3 4">CCMP1335</strain>
    </source>
</reference>
<dbReference type="Gene3D" id="3.10.20.90">
    <property type="entry name" value="Phosphatidylinositol 3-kinase Catalytic Subunit, Chain A, domain 1"/>
    <property type="match status" value="1"/>
</dbReference>
<dbReference type="SMART" id="SM00166">
    <property type="entry name" value="UBX"/>
    <property type="match status" value="1"/>
</dbReference>
<dbReference type="Pfam" id="PF13899">
    <property type="entry name" value="Thioredoxin_7"/>
    <property type="match status" value="1"/>
</dbReference>
<dbReference type="Proteomes" id="UP000001449">
    <property type="component" value="Chromosome 20"/>
</dbReference>
<dbReference type="PANTHER" id="PTHR23322">
    <property type="entry name" value="FAS-ASSOCIATED PROTEIN"/>
    <property type="match status" value="1"/>
</dbReference>
<dbReference type="SUPFAM" id="SSF46934">
    <property type="entry name" value="UBA-like"/>
    <property type="match status" value="1"/>
</dbReference>
<keyword evidence="4" id="KW-1185">Reference proteome</keyword>
<dbReference type="KEGG" id="tps:THAPSDRAFT_25583"/>
<dbReference type="GO" id="GO:0005634">
    <property type="term" value="C:nucleus"/>
    <property type="evidence" value="ECO:0000318"/>
    <property type="project" value="GO_Central"/>
</dbReference>
<dbReference type="PANTHER" id="PTHR23322:SF6">
    <property type="entry name" value="UBX DOMAIN-CONTAINING PROTEIN 7"/>
    <property type="match status" value="1"/>
</dbReference>
<name>B8CEK1_THAPS</name>
<organism evidence="3 4">
    <name type="scientific">Thalassiosira pseudonana</name>
    <name type="common">Marine diatom</name>
    <name type="synonym">Cyclotella nana</name>
    <dbReference type="NCBI Taxonomy" id="35128"/>
    <lineage>
        <taxon>Eukaryota</taxon>
        <taxon>Sar</taxon>
        <taxon>Stramenopiles</taxon>
        <taxon>Ochrophyta</taxon>
        <taxon>Bacillariophyta</taxon>
        <taxon>Coscinodiscophyceae</taxon>
        <taxon>Thalassiosirophycidae</taxon>
        <taxon>Thalassiosirales</taxon>
        <taxon>Thalassiosiraceae</taxon>
        <taxon>Thalassiosira</taxon>
    </lineage>
</organism>
<dbReference type="EMBL" id="CM000652">
    <property type="protein sequence ID" value="EED88050.1"/>
    <property type="molecule type" value="Genomic_DNA"/>
</dbReference>
<dbReference type="SUPFAM" id="SSF52833">
    <property type="entry name" value="Thioredoxin-like"/>
    <property type="match status" value="1"/>
</dbReference>
<dbReference type="Gene3D" id="3.40.30.10">
    <property type="entry name" value="Glutaredoxin"/>
    <property type="match status" value="1"/>
</dbReference>
<evidence type="ECO:0000313" key="3">
    <source>
        <dbReference type="EMBL" id="EED88050.1"/>
    </source>
</evidence>
<feature type="region of interest" description="Disordered" evidence="1">
    <location>
        <begin position="202"/>
        <end position="280"/>
    </location>
</feature>
<feature type="compositionally biased region" description="Acidic residues" evidence="1">
    <location>
        <begin position="245"/>
        <end position="260"/>
    </location>
</feature>
<dbReference type="InterPro" id="IPR050730">
    <property type="entry name" value="UBX_domain-protein"/>
</dbReference>
<dbReference type="eggNOG" id="KOG1364">
    <property type="taxonomic scope" value="Eukaryota"/>
</dbReference>
<dbReference type="InParanoid" id="B8CEK1"/>
<dbReference type="CDD" id="cd02958">
    <property type="entry name" value="UAS"/>
    <property type="match status" value="1"/>
</dbReference>
<protein>
    <recommendedName>
        <fullName evidence="2">UBX domain-containing protein</fullName>
    </recommendedName>
</protein>
<feature type="compositionally biased region" description="Polar residues" evidence="1">
    <location>
        <begin position="271"/>
        <end position="280"/>
    </location>
</feature>
<sequence length="604" mass="65129">MNETADDCRYVKLIAKLVDEKSGVTTLFAGPRFSLNSEHRSRTNYTSSKPPKQPQPRQRLFSNSMSSEADEDNNIASFMAFSGSSDPAVARQYLEMSGGDLQTAVSLFMDTNGELGGGGTAAAGNASAGGAGLGSPEIRAPDASRSMRLIGGPASPGDGMPPAALLAAVAGPAHAALMAGMMGHDDDATNAMASTWASRDLRETVNREAERRRNRAGGVNNARRRRQGSDADNDEVQVVDRDGQAMDEDYNYEDESDDDTGGAAAGAGQPPSLSAMFSQPSHLMHRGGGFMGAKNFAKDARRWLLVNIQNDDDFACHALNRDVWRDELVENLVREGFVLWQAMSNTNDGQTYITRYKVQGYPHLAILDPRTGSLLWKKEGWTQVDPLTAEQFVEIASDFCSRHSFDKMPVAARHGYSNVPGISNERPAKRSIQDLSEEEQLQAAIRASMMPAGGDDGDDTGTAADMDDVEALAKTMDDEDCENNTTGDVEAAKANDEEDSKPAALGSFEQEILAMDVGEEPSNGSSAARVQIKMPDGKRLVRKFNGEDHVKVIYAFVAQANDEAKEGKPFELKAKFPPQDLISFVDSSISSCGLSGEAINVMWK</sequence>
<dbReference type="CDD" id="cd14346">
    <property type="entry name" value="UBA_Ubx5_like"/>
    <property type="match status" value="1"/>
</dbReference>
<dbReference type="CDD" id="cd01767">
    <property type="entry name" value="UBX"/>
    <property type="match status" value="1"/>
</dbReference>
<dbReference type="OMA" id="NAMASTW"/>
<dbReference type="InterPro" id="IPR036249">
    <property type="entry name" value="Thioredoxin-like_sf"/>
</dbReference>
<dbReference type="InterPro" id="IPR001012">
    <property type="entry name" value="UBX_dom"/>
</dbReference>
<feature type="compositionally biased region" description="Basic and acidic residues" evidence="1">
    <location>
        <begin position="202"/>
        <end position="211"/>
    </location>
</feature>
<dbReference type="GO" id="GO:0043161">
    <property type="term" value="P:proteasome-mediated ubiquitin-dependent protein catabolic process"/>
    <property type="evidence" value="ECO:0000318"/>
    <property type="project" value="GO_Central"/>
</dbReference>